<name>A0A1D8NB72_YARLL</name>
<accession>A0A1D8NB72</accession>
<reference evidence="1 2" key="1">
    <citation type="journal article" date="2016" name="PLoS ONE">
        <title>Sequence Assembly of Yarrowia lipolytica Strain W29/CLIB89 Shows Transposable Element Diversity.</title>
        <authorList>
            <person name="Magnan C."/>
            <person name="Yu J."/>
            <person name="Chang I."/>
            <person name="Jahn E."/>
            <person name="Kanomata Y."/>
            <person name="Wu J."/>
            <person name="Zeller M."/>
            <person name="Oakes M."/>
            <person name="Baldi P."/>
            <person name="Sandmeyer S."/>
        </authorList>
    </citation>
    <scope>NUCLEOTIDE SEQUENCE [LARGE SCALE GENOMIC DNA]</scope>
    <source>
        <strain evidence="2">CLIB89(W29)</strain>
    </source>
</reference>
<dbReference type="AlphaFoldDB" id="A0A1D8NB72"/>
<dbReference type="EMBL" id="CP017555">
    <property type="protein sequence ID" value="AOW02884.1"/>
    <property type="molecule type" value="Genomic_DNA"/>
</dbReference>
<protein>
    <submittedName>
        <fullName evidence="1">Uncharacterized protein</fullName>
    </submittedName>
</protein>
<dbReference type="VEuPathDB" id="FungiDB:YALI1_C20463g"/>
<dbReference type="Proteomes" id="UP000182444">
    <property type="component" value="Chromosome 1C"/>
</dbReference>
<dbReference type="RefSeq" id="XP_068138499.1">
    <property type="nucleotide sequence ID" value="XM_068282398.1"/>
</dbReference>
<dbReference type="GeneID" id="94583029"/>
<evidence type="ECO:0000313" key="2">
    <source>
        <dbReference type="Proteomes" id="UP000182444"/>
    </source>
</evidence>
<sequence length="170" mass="19635">MMCLDIDGNQSQQKKKSQRERFLQCDTIRDSYSTSKRDNHVIPKRKVIKDVLLHHCGGGLLVWRARYSHLGPRHKSPTGLWRWMTPLLGLLCIVSYRISRAVAAKLEEVPFCYVRLGVKTRVSEVLFWALQGCNGLTGRPNGLEMRVRFQWSFWFSAAMDISRVGRDSPK</sequence>
<evidence type="ECO:0000313" key="1">
    <source>
        <dbReference type="EMBL" id="AOW02884.1"/>
    </source>
</evidence>
<organism evidence="1 2">
    <name type="scientific">Yarrowia lipolytica</name>
    <name type="common">Candida lipolytica</name>
    <dbReference type="NCBI Taxonomy" id="4952"/>
    <lineage>
        <taxon>Eukaryota</taxon>
        <taxon>Fungi</taxon>
        <taxon>Dikarya</taxon>
        <taxon>Ascomycota</taxon>
        <taxon>Saccharomycotina</taxon>
        <taxon>Dipodascomycetes</taxon>
        <taxon>Dipodascales</taxon>
        <taxon>Dipodascales incertae sedis</taxon>
        <taxon>Yarrowia</taxon>
    </lineage>
</organism>
<proteinExistence type="predicted"/>
<gene>
    <name evidence="1" type="ORF">YALI1_C20463g</name>
</gene>